<dbReference type="EMBL" id="CP003360">
    <property type="protein sequence ID" value="AFM25874.1"/>
    <property type="molecule type" value="Genomic_DNA"/>
</dbReference>
<keyword evidence="2 9" id="KW-0548">Nucleotidyltransferase</keyword>
<organism evidence="9 10">
    <name type="scientific">Desulfomonile tiedjei (strain ATCC 49306 / DSM 6799 / DCB-1)</name>
    <dbReference type="NCBI Taxonomy" id="706587"/>
    <lineage>
        <taxon>Bacteria</taxon>
        <taxon>Pseudomonadati</taxon>
        <taxon>Thermodesulfobacteriota</taxon>
        <taxon>Desulfomonilia</taxon>
        <taxon>Desulfomonilales</taxon>
        <taxon>Desulfomonilaceae</taxon>
        <taxon>Desulfomonile</taxon>
    </lineage>
</organism>
<dbReference type="GO" id="GO:0000820">
    <property type="term" value="P:regulation of glutamine family amino acid metabolic process"/>
    <property type="evidence" value="ECO:0007669"/>
    <property type="project" value="TreeGrafter"/>
</dbReference>
<dbReference type="Pfam" id="PF08335">
    <property type="entry name" value="GlnD_UR_UTase"/>
    <property type="match status" value="2"/>
</dbReference>
<accession>I4C8I3</accession>
<dbReference type="InterPro" id="IPR023057">
    <property type="entry name" value="GlnE"/>
</dbReference>
<evidence type="ECO:0000256" key="3">
    <source>
        <dbReference type="ARBA" id="ARBA00022741"/>
    </source>
</evidence>
<evidence type="ECO:0000256" key="6">
    <source>
        <dbReference type="ARBA" id="ARBA00023268"/>
    </source>
</evidence>
<dbReference type="Gene3D" id="3.30.460.10">
    <property type="entry name" value="Beta Polymerase, domain 2"/>
    <property type="match status" value="2"/>
</dbReference>
<proteinExistence type="predicted"/>
<dbReference type="KEGG" id="dti:Desti_3213"/>
<keyword evidence="4" id="KW-0067">ATP-binding</keyword>
<evidence type="ECO:0000256" key="1">
    <source>
        <dbReference type="ARBA" id="ARBA00022679"/>
    </source>
</evidence>
<dbReference type="AlphaFoldDB" id="I4C8I3"/>
<evidence type="ECO:0000259" key="8">
    <source>
        <dbReference type="Pfam" id="PF08335"/>
    </source>
</evidence>
<dbReference type="HOGENOM" id="CLU_006233_1_1_7"/>
<evidence type="ECO:0000256" key="5">
    <source>
        <dbReference type="ARBA" id="ARBA00022842"/>
    </source>
</evidence>
<dbReference type="SUPFAM" id="SSF81301">
    <property type="entry name" value="Nucleotidyltransferase"/>
    <property type="match status" value="2"/>
</dbReference>
<dbReference type="Gene3D" id="1.20.120.1510">
    <property type="match status" value="1"/>
</dbReference>
<dbReference type="GO" id="GO:0005829">
    <property type="term" value="C:cytosol"/>
    <property type="evidence" value="ECO:0007669"/>
    <property type="project" value="TreeGrafter"/>
</dbReference>
<feature type="domain" description="Glutamate-ammonia ligase adenylyltransferase repeated" evidence="7">
    <location>
        <begin position="77"/>
        <end position="319"/>
    </location>
</feature>
<dbReference type="PANTHER" id="PTHR30621">
    <property type="entry name" value="GLUTAMINE SYNTHETASE ADENYLYLTRANSFERASE"/>
    <property type="match status" value="1"/>
</dbReference>
<dbReference type="OrthoDB" id="9759366at2"/>
<dbReference type="CDD" id="cd05401">
    <property type="entry name" value="NT_GlnE_GlnD_like"/>
    <property type="match status" value="2"/>
</dbReference>
<evidence type="ECO:0000313" key="9">
    <source>
        <dbReference type="EMBL" id="AFM25874.1"/>
    </source>
</evidence>
<reference evidence="10" key="1">
    <citation type="submission" date="2012-06" db="EMBL/GenBank/DDBJ databases">
        <title>Complete sequence of chromosome of Desulfomonile tiedjei DSM 6799.</title>
        <authorList>
            <person name="Lucas S."/>
            <person name="Copeland A."/>
            <person name="Lapidus A."/>
            <person name="Glavina del Rio T."/>
            <person name="Dalin E."/>
            <person name="Tice H."/>
            <person name="Bruce D."/>
            <person name="Goodwin L."/>
            <person name="Pitluck S."/>
            <person name="Peters L."/>
            <person name="Ovchinnikova G."/>
            <person name="Zeytun A."/>
            <person name="Lu M."/>
            <person name="Kyrpides N."/>
            <person name="Mavromatis K."/>
            <person name="Ivanova N."/>
            <person name="Brettin T."/>
            <person name="Detter J.C."/>
            <person name="Han C."/>
            <person name="Larimer F."/>
            <person name="Land M."/>
            <person name="Hauser L."/>
            <person name="Markowitz V."/>
            <person name="Cheng J.-F."/>
            <person name="Hugenholtz P."/>
            <person name="Woyke T."/>
            <person name="Wu D."/>
            <person name="Spring S."/>
            <person name="Schroeder M."/>
            <person name="Brambilla E."/>
            <person name="Klenk H.-P."/>
            <person name="Eisen J.A."/>
        </authorList>
    </citation>
    <scope>NUCLEOTIDE SEQUENCE [LARGE SCALE GENOMIC DNA]</scope>
    <source>
        <strain evidence="10">ATCC 49306 / DSM 6799 / DCB-1</strain>
    </source>
</reference>
<dbReference type="SUPFAM" id="SSF81593">
    <property type="entry name" value="Nucleotidyltransferase substrate binding subunit/domain"/>
    <property type="match status" value="2"/>
</dbReference>
<name>I4C8I3_DESTA</name>
<dbReference type="RefSeq" id="WP_014811011.1">
    <property type="nucleotide sequence ID" value="NC_018025.1"/>
</dbReference>
<dbReference type="Gene3D" id="1.20.120.330">
    <property type="entry name" value="Nucleotidyltransferases domain 2"/>
    <property type="match status" value="2"/>
</dbReference>
<evidence type="ECO:0000256" key="4">
    <source>
        <dbReference type="ARBA" id="ARBA00022840"/>
    </source>
</evidence>
<feature type="domain" description="PII-uridylyltransferase/Glutamine-synthetase adenylyltransferase" evidence="8">
    <location>
        <begin position="352"/>
        <end position="479"/>
    </location>
</feature>
<keyword evidence="10" id="KW-1185">Reference proteome</keyword>
<dbReference type="Proteomes" id="UP000006055">
    <property type="component" value="Chromosome"/>
</dbReference>
<evidence type="ECO:0000256" key="2">
    <source>
        <dbReference type="ARBA" id="ARBA00022695"/>
    </source>
</evidence>
<protein>
    <submittedName>
        <fullName evidence="9">Glutamine synthetase adenylyltransferase</fullName>
    </submittedName>
</protein>
<dbReference type="InterPro" id="IPR013546">
    <property type="entry name" value="PII_UdlTrfase/GS_AdlTrfase"/>
</dbReference>
<dbReference type="eggNOG" id="COG1391">
    <property type="taxonomic scope" value="Bacteria"/>
</dbReference>
<keyword evidence="3" id="KW-0547">Nucleotide-binding</keyword>
<dbReference type="InterPro" id="IPR005190">
    <property type="entry name" value="GlnE_rpt_dom"/>
</dbReference>
<evidence type="ECO:0000313" key="10">
    <source>
        <dbReference type="Proteomes" id="UP000006055"/>
    </source>
</evidence>
<evidence type="ECO:0000259" key="7">
    <source>
        <dbReference type="Pfam" id="PF03710"/>
    </source>
</evidence>
<dbReference type="InterPro" id="IPR043519">
    <property type="entry name" value="NT_sf"/>
</dbReference>
<dbReference type="STRING" id="706587.Desti_3213"/>
<feature type="domain" description="Glutamate-ammonia ligase adenylyltransferase repeated" evidence="7">
    <location>
        <begin position="597"/>
        <end position="835"/>
    </location>
</feature>
<dbReference type="GO" id="GO:0008882">
    <property type="term" value="F:[glutamate-ammonia-ligase] adenylyltransferase activity"/>
    <property type="evidence" value="ECO:0007669"/>
    <property type="project" value="InterPro"/>
</dbReference>
<dbReference type="PANTHER" id="PTHR30621:SF0">
    <property type="entry name" value="BIFUNCTIONAL GLUTAMINE SYNTHETASE ADENYLYLTRANSFERASE_ADENYLYL-REMOVING ENZYME"/>
    <property type="match status" value="1"/>
</dbReference>
<feature type="domain" description="PII-uridylyltransferase/Glutamine-synthetase adenylyltransferase" evidence="8">
    <location>
        <begin position="871"/>
        <end position="1000"/>
    </location>
</feature>
<dbReference type="NCBIfam" id="NF008292">
    <property type="entry name" value="PRK11072.1"/>
    <property type="match status" value="1"/>
</dbReference>
<keyword evidence="5" id="KW-0460">Magnesium</keyword>
<dbReference type="GO" id="GO:0005524">
    <property type="term" value="F:ATP binding"/>
    <property type="evidence" value="ECO:0007669"/>
    <property type="project" value="UniProtKB-KW"/>
</dbReference>
<sequence>MEINTLLTYIGRNCPALSCWLASLETDQSDRVCRDLLDTANPRIAVGRVEDLLGTDGGETVRTILRDERLRRVFLTTVGGSRFLFSILCRIPESLAPLFLQEGCSIRKTRAIMERELRETYEGLGNSKEFDRMLRVYKEREFLRIGCRDLNNLAEVEEVMAELSDLAAAGIESAIQFHWKRLTEKHGTPEGLEQGLGFVALGMGKISGRELNFSSDVDLIFIREPEEGRTQGPEPIPIAKFYESLAQSVSRSLSDVTEDGFVFRIDLRLRPEGEKGELVPSYTNALDYYLGWGRTWERAALMKAAPLAGDRKLGKDFLQELEQFVYRKHLDYSTLEEMRIMKLRIEAQLKKKPGVNIKLGQGGIREIEFFVQALQLINGGKQRRVRSASTLEALDLLRETGLLDKQTTDALRSAYRFFRKTEHRIQINHQLQTHELPRTPEDQEELARRLGYKEEPLKHFLADLDYHRRVVEELFSSMFHHSDEEILDRISPEAKRLIETIHDESVCKNLLEQLGFDDPLSAYAVLKNLVIPTDRKIPSEKARVLLSRLAPLFLDELLTVPEPEKALVALDRYIDSLFAHSSYFSTLLENPPTIRFIVKILGESRFFTDLLVRHPQAIDSLIARGAEEFPKSRETLESIVTERLAYSEDLEAEMDVLRTFKNEEILMIGVKHLAGEIDSPTARALVTELAEVCLCAAIDLAVKEMTRKFGEFDFLDPLPFVVLGMGKLGGREMTYLSDLDVIFIYECPEMQIGRFSTHEWFTRLANRIISILSVPTAEGTVFSIDTRLRPSGNKGPLVSSLDSFRDYHEATSQLWEKQALLRARPLSGGPDLVQQVNCIVRDCITRTRLSSDDVKEIARLRGRMETELALEDDLHVDLKTGHGGLVDVEFLVQAHILKHAYHFPEIIKNNTLEGLSALRDAGIIDECAFESLDFGYRWLSNLEDRLRIMEHRSIDRMPLTGEKLRGLALRLGYGEGGEDRLISDYFTITGTIRSIYRAFFGEPLARAPRT</sequence>
<keyword evidence="6" id="KW-0511">Multifunctional enzyme</keyword>
<dbReference type="PATRIC" id="fig|706587.4.peg.3654"/>
<gene>
    <name evidence="9" type="ordered locus">Desti_3213</name>
</gene>
<keyword evidence="1 9" id="KW-0808">Transferase</keyword>
<dbReference type="Pfam" id="PF03710">
    <property type="entry name" value="GlnE"/>
    <property type="match status" value="2"/>
</dbReference>